<keyword evidence="3" id="KW-1185">Reference proteome</keyword>
<name>T1L564_TETUR</name>
<evidence type="ECO:0000313" key="3">
    <source>
        <dbReference type="Proteomes" id="UP000015104"/>
    </source>
</evidence>
<sequence length="287" mass="31685">MTDPISEIAKSVERTRVTDDRPSPTDDQDIAGASAMLSEINLLSENFAPTTLIGQNLSNMIDNLPRVESSIVNAQVNFLKDILQPCLPNRPSFSDIAPETTRISEGSSFLELDSIFLYSIEANKQIGDPLVVPDHITESPLGPTSSLLPGNFPPPVESLPFLFNSLKSAERRHILLLDNPQIKCFLTIGPHIPRYDVVIAMFTAINKTDRDLTDVDFNIVSETLPTKRQEPSSTVLRPSVDGSNPTINQISIFGGKDPDPRSVDACLWTLRYSIEGLILREKGRFTL</sequence>
<feature type="compositionally biased region" description="Basic and acidic residues" evidence="1">
    <location>
        <begin position="10"/>
        <end position="24"/>
    </location>
</feature>
<organism evidence="2 3">
    <name type="scientific">Tetranychus urticae</name>
    <name type="common">Two-spotted spider mite</name>
    <dbReference type="NCBI Taxonomy" id="32264"/>
    <lineage>
        <taxon>Eukaryota</taxon>
        <taxon>Metazoa</taxon>
        <taxon>Ecdysozoa</taxon>
        <taxon>Arthropoda</taxon>
        <taxon>Chelicerata</taxon>
        <taxon>Arachnida</taxon>
        <taxon>Acari</taxon>
        <taxon>Acariformes</taxon>
        <taxon>Trombidiformes</taxon>
        <taxon>Prostigmata</taxon>
        <taxon>Eleutherengona</taxon>
        <taxon>Raphignathae</taxon>
        <taxon>Tetranychoidea</taxon>
        <taxon>Tetranychidae</taxon>
        <taxon>Tetranychus</taxon>
    </lineage>
</organism>
<dbReference type="EnsemblMetazoa" id="tetur43g00310.1">
    <property type="protein sequence ID" value="tetur43g00310.1"/>
    <property type="gene ID" value="tetur43g00310"/>
</dbReference>
<accession>T1L564</accession>
<proteinExistence type="predicted"/>
<reference evidence="2" key="2">
    <citation type="submission" date="2015-06" db="UniProtKB">
        <authorList>
            <consortium name="EnsemblMetazoa"/>
        </authorList>
    </citation>
    <scope>IDENTIFICATION</scope>
</reference>
<evidence type="ECO:0000256" key="1">
    <source>
        <dbReference type="SAM" id="MobiDB-lite"/>
    </source>
</evidence>
<gene>
    <name evidence="2" type="primary">107370384</name>
</gene>
<evidence type="ECO:0000313" key="2">
    <source>
        <dbReference type="EnsemblMetazoa" id="tetur43g00310.1"/>
    </source>
</evidence>
<feature type="region of interest" description="Disordered" evidence="1">
    <location>
        <begin position="1"/>
        <end position="28"/>
    </location>
</feature>
<dbReference type="AlphaFoldDB" id="T1L564"/>
<dbReference type="Proteomes" id="UP000015104">
    <property type="component" value="Unassembled WGS sequence"/>
</dbReference>
<dbReference type="HOGENOM" id="CLU_970853_0_0_1"/>
<dbReference type="EMBL" id="CAEY01001223">
    <property type="status" value="NOT_ANNOTATED_CDS"/>
    <property type="molecule type" value="Genomic_DNA"/>
</dbReference>
<reference evidence="3" key="1">
    <citation type="submission" date="2011-08" db="EMBL/GenBank/DDBJ databases">
        <authorList>
            <person name="Rombauts S."/>
        </authorList>
    </citation>
    <scope>NUCLEOTIDE SEQUENCE</scope>
    <source>
        <strain evidence="3">London</strain>
    </source>
</reference>
<protein>
    <submittedName>
        <fullName evidence="2">Uncharacterized protein</fullName>
    </submittedName>
</protein>